<dbReference type="Pfam" id="PF04286">
    <property type="entry name" value="DUF445"/>
    <property type="match status" value="2"/>
</dbReference>
<gene>
    <name evidence="7" type="ordered locus">Daud_1385</name>
</gene>
<accession>B1I4H4</accession>
<dbReference type="Proteomes" id="UP000008544">
    <property type="component" value="Chromosome"/>
</dbReference>
<name>B1I4H4_DESAP</name>
<dbReference type="GO" id="GO:0012505">
    <property type="term" value="C:endomembrane system"/>
    <property type="evidence" value="ECO:0007669"/>
    <property type="project" value="UniProtKB-SubCell"/>
</dbReference>
<evidence type="ECO:0000256" key="4">
    <source>
        <dbReference type="ARBA" id="ARBA00022989"/>
    </source>
</evidence>
<evidence type="ECO:0000256" key="5">
    <source>
        <dbReference type="ARBA" id="ARBA00023136"/>
    </source>
</evidence>
<comment type="similarity">
    <text evidence="2">Belongs to the UPF0754 family.</text>
</comment>
<evidence type="ECO:0000256" key="2">
    <source>
        <dbReference type="ARBA" id="ARBA00008053"/>
    </source>
</evidence>
<reference evidence="7 8" key="2">
    <citation type="journal article" date="2008" name="Science">
        <title>Environmental genomics reveals a single-species ecosystem deep within Earth.</title>
        <authorList>
            <person name="Chivian D."/>
            <person name="Brodie E.L."/>
            <person name="Alm E.J."/>
            <person name="Culley D.E."/>
            <person name="Dehal P.S."/>
            <person name="Desantis T.Z."/>
            <person name="Gihring T.M."/>
            <person name="Lapidus A."/>
            <person name="Lin L.H."/>
            <person name="Lowry S.R."/>
            <person name="Moser D.P."/>
            <person name="Richardson P.M."/>
            <person name="Southam G."/>
            <person name="Wanger G."/>
            <person name="Pratt L.M."/>
            <person name="Andersen G.L."/>
            <person name="Hazen T.C."/>
            <person name="Brockman F.J."/>
            <person name="Arkin A.P."/>
            <person name="Onstott T.C."/>
        </authorList>
    </citation>
    <scope>NUCLEOTIDE SEQUENCE [LARGE SCALE GENOMIC DNA]</scope>
    <source>
        <strain evidence="7 8">MP104C</strain>
    </source>
</reference>
<dbReference type="EMBL" id="CP000860">
    <property type="protein sequence ID" value="ACA59894.1"/>
    <property type="molecule type" value="Genomic_DNA"/>
</dbReference>
<keyword evidence="8" id="KW-1185">Reference proteome</keyword>
<evidence type="ECO:0000256" key="3">
    <source>
        <dbReference type="ARBA" id="ARBA00022692"/>
    </source>
</evidence>
<dbReference type="KEGG" id="dau:Daud_1385"/>
<dbReference type="OrthoDB" id="9787430at2"/>
<sequence length="208" mass="23220">MFFIYALTLPLVGALIGWGTNLIAVKLLFRPYRPYKVPFLPLVIQGLLPKRRQDLARSIGETVESELLTFDDLVKQVHTEEMTKRLSQAIGDAVHEAMMVRTPGIIPGSIKKALADTLADMVEDRVPGIIDWLADEVAQAAREEIKIGRMIEDRMNSFPLETLEKVIFRVASKEIKHITVLGGVLGFLIGLVQVLFLYLARVADTPVI</sequence>
<proteinExistence type="inferred from homology"/>
<evidence type="ECO:0000256" key="1">
    <source>
        <dbReference type="ARBA" id="ARBA00004308"/>
    </source>
</evidence>
<feature type="transmembrane region" description="Helical" evidence="6">
    <location>
        <begin position="178"/>
        <end position="200"/>
    </location>
</feature>
<evidence type="ECO:0000313" key="8">
    <source>
        <dbReference type="Proteomes" id="UP000008544"/>
    </source>
</evidence>
<evidence type="ECO:0000256" key="6">
    <source>
        <dbReference type="SAM" id="Phobius"/>
    </source>
</evidence>
<dbReference type="RefSeq" id="WP_012302479.1">
    <property type="nucleotide sequence ID" value="NC_010424.1"/>
</dbReference>
<feature type="transmembrane region" description="Helical" evidence="6">
    <location>
        <begin position="6"/>
        <end position="29"/>
    </location>
</feature>
<dbReference type="STRING" id="477974.Daud_1385"/>
<organism evidence="7 8">
    <name type="scientific">Desulforudis audaxviator (strain MP104C)</name>
    <dbReference type="NCBI Taxonomy" id="477974"/>
    <lineage>
        <taxon>Bacteria</taxon>
        <taxon>Bacillati</taxon>
        <taxon>Bacillota</taxon>
        <taxon>Clostridia</taxon>
        <taxon>Thermoanaerobacterales</taxon>
        <taxon>Candidatus Desulforudaceae</taxon>
        <taxon>Candidatus Desulforudis</taxon>
    </lineage>
</organism>
<dbReference type="PANTHER" id="PTHR35791:SF1">
    <property type="entry name" value="UPF0754 MEMBRANE PROTEIN YHEB"/>
    <property type="match status" value="1"/>
</dbReference>
<dbReference type="HOGENOM" id="CLU_042384_1_1_9"/>
<evidence type="ECO:0008006" key="9">
    <source>
        <dbReference type="Google" id="ProtNLM"/>
    </source>
</evidence>
<dbReference type="eggNOG" id="COG4399">
    <property type="taxonomic scope" value="Bacteria"/>
</dbReference>
<reference evidence="8" key="1">
    <citation type="submission" date="2007-10" db="EMBL/GenBank/DDBJ databases">
        <title>Complete sequence of chromosome of Desulforudis audaxviator MP104C.</title>
        <authorList>
            <person name="Copeland A."/>
            <person name="Lucas S."/>
            <person name="Lapidus A."/>
            <person name="Barry K."/>
            <person name="Glavina del Rio T."/>
            <person name="Dalin E."/>
            <person name="Tice H."/>
            <person name="Bruce D."/>
            <person name="Pitluck S."/>
            <person name="Lowry S.R."/>
            <person name="Larimer F."/>
            <person name="Land M.L."/>
            <person name="Hauser L."/>
            <person name="Kyrpides N."/>
            <person name="Ivanova N.N."/>
            <person name="Richardson P."/>
        </authorList>
    </citation>
    <scope>NUCLEOTIDE SEQUENCE [LARGE SCALE GENOMIC DNA]</scope>
    <source>
        <strain evidence="8">MP104C</strain>
    </source>
</reference>
<evidence type="ECO:0000313" key="7">
    <source>
        <dbReference type="EMBL" id="ACA59894.1"/>
    </source>
</evidence>
<dbReference type="PANTHER" id="PTHR35791">
    <property type="entry name" value="UPF0754 MEMBRANE PROTEIN YHEB"/>
    <property type="match status" value="1"/>
</dbReference>
<keyword evidence="4 6" id="KW-1133">Transmembrane helix</keyword>
<dbReference type="InterPro" id="IPR007383">
    <property type="entry name" value="DUF445"/>
</dbReference>
<dbReference type="AlphaFoldDB" id="B1I4H4"/>
<comment type="subcellular location">
    <subcellularLocation>
        <location evidence="1">Endomembrane system</location>
    </subcellularLocation>
</comment>
<keyword evidence="5 6" id="KW-0472">Membrane</keyword>
<protein>
    <recommendedName>
        <fullName evidence="9">DUF445 domain-containing protein</fullName>
    </recommendedName>
</protein>
<keyword evidence="3 6" id="KW-0812">Transmembrane</keyword>